<keyword evidence="4" id="KW-0949">S-adenosyl-L-methionine</keyword>
<feature type="transmembrane region" description="Helical" evidence="6">
    <location>
        <begin position="363"/>
        <end position="382"/>
    </location>
</feature>
<dbReference type="GO" id="GO:0008168">
    <property type="term" value="F:methyltransferase activity"/>
    <property type="evidence" value="ECO:0007669"/>
    <property type="project" value="UniProtKB-KW"/>
</dbReference>
<evidence type="ECO:0000256" key="5">
    <source>
        <dbReference type="ARBA" id="ARBA00023098"/>
    </source>
</evidence>
<dbReference type="InterPro" id="IPR050723">
    <property type="entry name" value="CFA/CMAS"/>
</dbReference>
<evidence type="ECO:0000256" key="1">
    <source>
        <dbReference type="ARBA" id="ARBA00010815"/>
    </source>
</evidence>
<comment type="similarity">
    <text evidence="1">Belongs to the CFA/CMAS family.</text>
</comment>
<evidence type="ECO:0000256" key="3">
    <source>
        <dbReference type="ARBA" id="ARBA00022679"/>
    </source>
</evidence>
<dbReference type="CDD" id="cd02440">
    <property type="entry name" value="AdoMet_MTases"/>
    <property type="match status" value="1"/>
</dbReference>
<keyword evidence="5" id="KW-0443">Lipid metabolism</keyword>
<dbReference type="InterPro" id="IPR029063">
    <property type="entry name" value="SAM-dependent_MTases_sf"/>
</dbReference>
<evidence type="ECO:0000313" key="8">
    <source>
        <dbReference type="EMBL" id="WNO54178.1"/>
    </source>
</evidence>
<protein>
    <submittedName>
        <fullName evidence="8">Cyclopropane-fatty-acyl-phospholipid synthase family protein</fullName>
        <ecNumber evidence="8">2.1.1.-</ecNumber>
    </submittedName>
</protein>
<evidence type="ECO:0000259" key="7">
    <source>
        <dbReference type="Pfam" id="PF25371"/>
    </source>
</evidence>
<evidence type="ECO:0000256" key="6">
    <source>
        <dbReference type="SAM" id="Phobius"/>
    </source>
</evidence>
<name>A0ABZ0BA05_9SPHN</name>
<dbReference type="EMBL" id="CP135076">
    <property type="protein sequence ID" value="WNO54178.1"/>
    <property type="molecule type" value="Genomic_DNA"/>
</dbReference>
<keyword evidence="6" id="KW-1133">Transmembrane helix</keyword>
<keyword evidence="9" id="KW-1185">Reference proteome</keyword>
<dbReference type="RefSeq" id="WP_313916395.1">
    <property type="nucleotide sequence ID" value="NZ_CP135076.1"/>
</dbReference>
<dbReference type="PANTHER" id="PTHR43667">
    <property type="entry name" value="CYCLOPROPANE-FATTY-ACYL-PHOSPHOLIPID SYNTHASE"/>
    <property type="match status" value="1"/>
</dbReference>
<keyword evidence="3 8" id="KW-0808">Transferase</keyword>
<dbReference type="InterPro" id="IPR003333">
    <property type="entry name" value="CMAS"/>
</dbReference>
<dbReference type="PIRSF" id="PIRSF003085">
    <property type="entry name" value="CMAS"/>
    <property type="match status" value="1"/>
</dbReference>
<dbReference type="Pfam" id="PF02353">
    <property type="entry name" value="CMAS"/>
    <property type="match status" value="1"/>
</dbReference>
<sequence>MALIDRFFEHAVTRGELTVIYPGGRTRSFGRPDPEFAPVTLRIHDRRVFTEILSDPSLGAAEAYMAGRLTVEQGDLRDVLVLFMANNPWERNDKRLDPSLPRRAFNNVVHRLDRYNMARQAKKNIAEHYDLSDRLYDLFLDADRQYSCAYWRDPENETLEQAQDDKKAHIAAKLALEPGMKVLDIGCGWGGLALYLHEKFGVDVCGITLSEEQVKVARRRAEQAGVDAHVRFELVDYRELEGQFDRIVSVGMFEHVGPPQYKTFFRKCRNLLTPQGVMLVHTIGRSGPPGVTDHFTAKYIFPGGYIPALSEMIAANEDNRMFVTDVEVLRKHYGYTLSHWYNRTVAAKDAIVEMYDERFYRMWQYYLAGAMTSFFYGGLVNFQVQYARSRDALPLTRDYMLEAERKLHQTPDDGAHASIAVEG</sequence>
<gene>
    <name evidence="8" type="ORF">RPR59_02645</name>
</gene>
<reference evidence="8 9" key="1">
    <citation type="submission" date="2023-09" db="EMBL/GenBank/DDBJ databases">
        <authorList>
            <person name="Rey-Velasco X."/>
        </authorList>
    </citation>
    <scope>NUCLEOTIDE SEQUENCE [LARGE SCALE GENOMIC DNA]</scope>
    <source>
        <strain evidence="8 9">W311</strain>
    </source>
</reference>
<dbReference type="Pfam" id="PF25371">
    <property type="entry name" value="DUF7884"/>
    <property type="match status" value="1"/>
</dbReference>
<proteinExistence type="inferred from homology"/>
<dbReference type="Gene3D" id="3.40.50.150">
    <property type="entry name" value="Vaccinia Virus protein VP39"/>
    <property type="match status" value="1"/>
</dbReference>
<keyword evidence="2 8" id="KW-0489">Methyltransferase</keyword>
<dbReference type="EC" id="2.1.1.-" evidence="8"/>
<accession>A0ABZ0BA05</accession>
<evidence type="ECO:0000256" key="4">
    <source>
        <dbReference type="ARBA" id="ARBA00022691"/>
    </source>
</evidence>
<evidence type="ECO:0000313" key="9">
    <source>
        <dbReference type="Proteomes" id="UP001302249"/>
    </source>
</evidence>
<evidence type="ECO:0000256" key="2">
    <source>
        <dbReference type="ARBA" id="ARBA00022603"/>
    </source>
</evidence>
<dbReference type="PANTHER" id="PTHR43667:SF1">
    <property type="entry name" value="CYCLOPROPANE-FATTY-ACYL-PHOSPHOLIPID SYNTHASE"/>
    <property type="match status" value="1"/>
</dbReference>
<organism evidence="8 9">
    <name type="scientific">Stakelama saccharophila</name>
    <dbReference type="NCBI Taxonomy" id="3075605"/>
    <lineage>
        <taxon>Bacteria</taxon>
        <taxon>Pseudomonadati</taxon>
        <taxon>Pseudomonadota</taxon>
        <taxon>Alphaproteobacteria</taxon>
        <taxon>Sphingomonadales</taxon>
        <taxon>Sphingomonadaceae</taxon>
        <taxon>Stakelama</taxon>
    </lineage>
</organism>
<dbReference type="GO" id="GO:0032259">
    <property type="term" value="P:methylation"/>
    <property type="evidence" value="ECO:0007669"/>
    <property type="project" value="UniProtKB-KW"/>
</dbReference>
<keyword evidence="6" id="KW-0812">Transmembrane</keyword>
<dbReference type="SUPFAM" id="SSF53335">
    <property type="entry name" value="S-adenosyl-L-methionine-dependent methyltransferases"/>
    <property type="match status" value="1"/>
</dbReference>
<keyword evidence="6" id="KW-0472">Membrane</keyword>
<dbReference type="InterPro" id="IPR057206">
    <property type="entry name" value="DUF7884"/>
</dbReference>
<dbReference type="Proteomes" id="UP001302249">
    <property type="component" value="Chromosome"/>
</dbReference>
<feature type="domain" description="DUF7884" evidence="7">
    <location>
        <begin position="6"/>
        <end position="86"/>
    </location>
</feature>